<dbReference type="RefSeq" id="XP_004509324.1">
    <property type="nucleotide sequence ID" value="XM_004509267.3"/>
</dbReference>
<organism evidence="12 13">
    <name type="scientific">Cicer arietinum</name>
    <name type="common">Chickpea</name>
    <name type="synonym">Garbanzo</name>
    <dbReference type="NCBI Taxonomy" id="3827"/>
    <lineage>
        <taxon>Eukaryota</taxon>
        <taxon>Viridiplantae</taxon>
        <taxon>Streptophyta</taxon>
        <taxon>Embryophyta</taxon>
        <taxon>Tracheophyta</taxon>
        <taxon>Spermatophyta</taxon>
        <taxon>Magnoliopsida</taxon>
        <taxon>eudicotyledons</taxon>
        <taxon>Gunneridae</taxon>
        <taxon>Pentapetalae</taxon>
        <taxon>rosids</taxon>
        <taxon>fabids</taxon>
        <taxon>Fabales</taxon>
        <taxon>Fabaceae</taxon>
        <taxon>Papilionoideae</taxon>
        <taxon>50 kb inversion clade</taxon>
        <taxon>NPAAA clade</taxon>
        <taxon>Hologalegina</taxon>
        <taxon>IRL clade</taxon>
        <taxon>Cicereae</taxon>
        <taxon>Cicer</taxon>
    </lineage>
</organism>
<feature type="compositionally biased region" description="Gly residues" evidence="11">
    <location>
        <begin position="1"/>
        <end position="15"/>
    </location>
</feature>
<evidence type="ECO:0000256" key="3">
    <source>
        <dbReference type="ARBA" id="ARBA00022473"/>
    </source>
</evidence>
<keyword evidence="6" id="KW-0073">Auxin biosynthesis</keyword>
<evidence type="ECO:0000256" key="5">
    <source>
        <dbReference type="ARBA" id="ARBA00022833"/>
    </source>
</evidence>
<dbReference type="PaxDb" id="3827-XP_004509324.1"/>
<dbReference type="KEGG" id="cam:101509349"/>
<keyword evidence="4" id="KW-0479">Metal-binding</keyword>
<sequence length="336" mass="36613">MAGLFSLGGGGGRGNQEGESQQQQQQNQIPPAETLFWYNKNDDVSSYRGLELWNQQQQQQQQEDVIAGGTQQARPFFSRDLYGLGVGPSRVSSDDHQTSRSAAAFMAMHHRSTSSSGGGVEGISCQDCGNQAKKDCPHMRCRTCCKSRGFECQTHVKSTWVPASRRRERQQQLAATTTTTSSNPKRPRDSNNLQISTRNFPSGLEEANFPAVVSSPAEFKCVRVSSVDDADERYAYQTAVNIGGHLFKGILYDFGPETSSNNNNTNINDHNYNNNNYMIGESSGVAVAQPLNLIADSNAAVVASSGALVDPSSLYSTPINAFMTTSGTQFFPRPRS</sequence>
<dbReference type="InterPro" id="IPR007818">
    <property type="entry name" value="SHI"/>
</dbReference>
<protein>
    <submittedName>
        <fullName evidence="13 14">Protein SHI RELATED SEQUENCE 1-like</fullName>
    </submittedName>
</protein>
<evidence type="ECO:0000256" key="8">
    <source>
        <dbReference type="ARBA" id="ARBA00023159"/>
    </source>
</evidence>
<dbReference type="Proteomes" id="UP000087171">
    <property type="component" value="Chromosome Ca7"/>
</dbReference>
<dbReference type="InterPro" id="IPR006510">
    <property type="entry name" value="Znf_LRP1"/>
</dbReference>
<evidence type="ECO:0000256" key="9">
    <source>
        <dbReference type="ARBA" id="ARBA00023242"/>
    </source>
</evidence>
<dbReference type="PANTHER" id="PTHR31604">
    <property type="entry name" value="PROTEIN LATERAL ROOT PRIMORDIUM 1"/>
    <property type="match status" value="1"/>
</dbReference>
<evidence type="ECO:0000313" key="14">
    <source>
        <dbReference type="RefSeq" id="XP_027192363.1"/>
    </source>
</evidence>
<evidence type="ECO:0000256" key="10">
    <source>
        <dbReference type="ARBA" id="ARBA00023294"/>
    </source>
</evidence>
<dbReference type="GO" id="GO:0003677">
    <property type="term" value="F:DNA binding"/>
    <property type="evidence" value="ECO:0007669"/>
    <property type="project" value="UniProtKB-KW"/>
</dbReference>
<name>A0A1S2YSR6_CICAR</name>
<dbReference type="eggNOG" id="ENOG502QQ15">
    <property type="taxonomic scope" value="Eukaryota"/>
</dbReference>
<keyword evidence="7" id="KW-0238">DNA-binding</keyword>
<evidence type="ECO:0000256" key="11">
    <source>
        <dbReference type="SAM" id="MobiDB-lite"/>
    </source>
</evidence>
<reference evidence="12" key="1">
    <citation type="journal article" date="2013" name="Nat. Biotechnol.">
        <title>Draft genome sequence of chickpea (Cicer arietinum) provides a resource for trait improvement.</title>
        <authorList>
            <person name="Varshney R.K."/>
            <person name="Song C."/>
            <person name="Saxena R.K."/>
            <person name="Azam S."/>
            <person name="Yu S."/>
            <person name="Sharpe A.G."/>
            <person name="Cannon S."/>
            <person name="Baek J."/>
            <person name="Rosen B.D."/>
            <person name="Tar'an B."/>
            <person name="Millan T."/>
            <person name="Zhang X."/>
            <person name="Ramsay L.D."/>
            <person name="Iwata A."/>
            <person name="Wang Y."/>
            <person name="Nelson W."/>
            <person name="Farmer A.D."/>
            <person name="Gaur P.M."/>
            <person name="Soderlund C."/>
            <person name="Penmetsa R.V."/>
            <person name="Xu C."/>
            <person name="Bharti A.K."/>
            <person name="He W."/>
            <person name="Winter P."/>
            <person name="Zhao S."/>
            <person name="Hane J.K."/>
            <person name="Carrasquilla-Garcia N."/>
            <person name="Condie J.A."/>
            <person name="Upadhyaya H.D."/>
            <person name="Luo M.C."/>
            <person name="Thudi M."/>
            <person name="Gowda C.L."/>
            <person name="Singh N.P."/>
            <person name="Lichtenzveig J."/>
            <person name="Gali K.K."/>
            <person name="Rubio J."/>
            <person name="Nadarajan N."/>
            <person name="Dolezel J."/>
            <person name="Bansal K.C."/>
            <person name="Xu X."/>
            <person name="Edwards D."/>
            <person name="Zhang G."/>
            <person name="Kahl G."/>
            <person name="Gil J."/>
            <person name="Singh K.B."/>
            <person name="Datta S.K."/>
            <person name="Jackson S.A."/>
            <person name="Wang J."/>
            <person name="Cook D.R."/>
        </authorList>
    </citation>
    <scope>NUCLEOTIDE SEQUENCE [LARGE SCALE GENOMIC DNA]</scope>
    <source>
        <strain evidence="12">cv. CDC Frontier</strain>
    </source>
</reference>
<evidence type="ECO:0000313" key="13">
    <source>
        <dbReference type="RefSeq" id="XP_004509324.1"/>
    </source>
</evidence>
<feature type="region of interest" description="Disordered" evidence="11">
    <location>
        <begin position="162"/>
        <end position="195"/>
    </location>
</feature>
<comment type="subcellular location">
    <subcellularLocation>
        <location evidence="1">Nucleus</location>
    </subcellularLocation>
</comment>
<evidence type="ECO:0000313" key="12">
    <source>
        <dbReference type="Proteomes" id="UP000087171"/>
    </source>
</evidence>
<dbReference type="NCBIfam" id="TIGR01624">
    <property type="entry name" value="LRP1_Cterm"/>
    <property type="match status" value="1"/>
</dbReference>
<dbReference type="RefSeq" id="XP_027192363.1">
    <property type="nucleotide sequence ID" value="XM_027336562.1"/>
</dbReference>
<evidence type="ECO:0000256" key="2">
    <source>
        <dbReference type="ARBA" id="ARBA00006911"/>
    </source>
</evidence>
<evidence type="ECO:0000256" key="7">
    <source>
        <dbReference type="ARBA" id="ARBA00023125"/>
    </source>
</evidence>
<feature type="region of interest" description="Disordered" evidence="11">
    <location>
        <begin position="1"/>
        <end position="28"/>
    </location>
</feature>
<dbReference type="GO" id="GO:0046872">
    <property type="term" value="F:metal ion binding"/>
    <property type="evidence" value="ECO:0007669"/>
    <property type="project" value="UniProtKB-KW"/>
</dbReference>
<gene>
    <name evidence="13 14" type="primary">LOC101509349</name>
</gene>
<dbReference type="OrthoDB" id="692274at2759"/>
<dbReference type="GO" id="GO:0045893">
    <property type="term" value="P:positive regulation of DNA-templated transcription"/>
    <property type="evidence" value="ECO:0007669"/>
    <property type="project" value="TreeGrafter"/>
</dbReference>
<keyword evidence="10" id="KW-0927">Auxin signaling pathway</keyword>
<dbReference type="GO" id="GO:0009851">
    <property type="term" value="P:auxin biosynthetic process"/>
    <property type="evidence" value="ECO:0007669"/>
    <property type="project" value="UniProtKB-KW"/>
</dbReference>
<dbReference type="AlphaFoldDB" id="A0A1S2YSR6"/>
<dbReference type="GeneID" id="101509349"/>
<keyword evidence="8" id="KW-0010">Activator</keyword>
<evidence type="ECO:0000256" key="1">
    <source>
        <dbReference type="ARBA" id="ARBA00004123"/>
    </source>
</evidence>
<accession>A0A1S2YSR6</accession>
<keyword evidence="12" id="KW-1185">Reference proteome</keyword>
<evidence type="ECO:0000256" key="6">
    <source>
        <dbReference type="ARBA" id="ARBA00023070"/>
    </source>
</evidence>
<dbReference type="STRING" id="3827.A0A1S2YSR6"/>
<keyword evidence="3" id="KW-0217">Developmental protein</keyword>
<dbReference type="GO" id="GO:0005634">
    <property type="term" value="C:nucleus"/>
    <property type="evidence" value="ECO:0007669"/>
    <property type="project" value="UniProtKB-SubCell"/>
</dbReference>
<dbReference type="Pfam" id="PF05142">
    <property type="entry name" value="DUF702"/>
    <property type="match status" value="1"/>
</dbReference>
<evidence type="ECO:0000256" key="4">
    <source>
        <dbReference type="ARBA" id="ARBA00022723"/>
    </source>
</evidence>
<dbReference type="GO" id="GO:0003700">
    <property type="term" value="F:DNA-binding transcription factor activity"/>
    <property type="evidence" value="ECO:0007669"/>
    <property type="project" value="InterPro"/>
</dbReference>
<reference evidence="13 14" key="2">
    <citation type="submission" date="2025-04" db="UniProtKB">
        <authorList>
            <consortium name="RefSeq"/>
        </authorList>
    </citation>
    <scope>IDENTIFICATION</scope>
    <source>
        <tissue evidence="13 14">Etiolated seedlings</tissue>
    </source>
</reference>
<keyword evidence="9" id="KW-0539">Nucleus</keyword>
<comment type="similarity">
    <text evidence="2">Belongs to the SHI protein family.</text>
</comment>
<feature type="compositionally biased region" description="Low complexity" evidence="11">
    <location>
        <begin position="171"/>
        <end position="182"/>
    </location>
</feature>
<keyword evidence="5" id="KW-0862">Zinc</keyword>
<dbReference type="GO" id="GO:0009734">
    <property type="term" value="P:auxin-activated signaling pathway"/>
    <property type="evidence" value="ECO:0007669"/>
    <property type="project" value="UniProtKB-KW"/>
</dbReference>
<feature type="compositionally biased region" description="Low complexity" evidence="11">
    <location>
        <begin position="17"/>
        <end position="28"/>
    </location>
</feature>
<dbReference type="InterPro" id="IPR006511">
    <property type="entry name" value="SHI_C"/>
</dbReference>
<dbReference type="NCBIfam" id="TIGR01623">
    <property type="entry name" value="put_zinc_LRP1"/>
    <property type="match status" value="1"/>
</dbReference>
<proteinExistence type="inferred from homology"/>
<dbReference type="PANTHER" id="PTHR31604:SF4">
    <property type="entry name" value="PROTEIN SHORT INTERNODES"/>
    <property type="match status" value="1"/>
</dbReference>